<dbReference type="InterPro" id="IPR000847">
    <property type="entry name" value="LysR_HTH_N"/>
</dbReference>
<reference evidence="7 8" key="1">
    <citation type="journal article" date="2015" name="J. Biotechnol.">
        <title>Complete genome sequence of Pseudomonas rhizosphaerae IH5T (=DSM 16299T), a phosphate-solubilizing rhizobacterium for bacterial biofertilizer.</title>
        <authorList>
            <person name="Kwak Y."/>
            <person name="Jung B.K."/>
            <person name="Shin J.H."/>
        </authorList>
    </citation>
    <scope>NUCLEOTIDE SEQUENCE [LARGE SCALE GENOMIC DNA]</scope>
    <source>
        <strain evidence="7">DSM 16299</strain>
    </source>
</reference>
<evidence type="ECO:0000259" key="6">
    <source>
        <dbReference type="PROSITE" id="PS50931"/>
    </source>
</evidence>
<dbReference type="FunFam" id="1.10.10.10:FF:000001">
    <property type="entry name" value="LysR family transcriptional regulator"/>
    <property type="match status" value="1"/>
</dbReference>
<name>A0A089YUG2_9PSED</name>
<evidence type="ECO:0000313" key="8">
    <source>
        <dbReference type="Proteomes" id="UP000029499"/>
    </source>
</evidence>
<accession>A0A089YUG2</accession>
<evidence type="ECO:0000256" key="1">
    <source>
        <dbReference type="ARBA" id="ARBA00009437"/>
    </source>
</evidence>
<feature type="domain" description="HTH lysR-type" evidence="6">
    <location>
        <begin position="1"/>
        <end position="58"/>
    </location>
</feature>
<dbReference type="GO" id="GO:0003677">
    <property type="term" value="F:DNA binding"/>
    <property type="evidence" value="ECO:0007669"/>
    <property type="project" value="UniProtKB-KW"/>
</dbReference>
<keyword evidence="8" id="KW-1185">Reference proteome</keyword>
<dbReference type="PANTHER" id="PTHR30293:SF0">
    <property type="entry name" value="NITROGEN ASSIMILATION REGULATORY PROTEIN NAC"/>
    <property type="match status" value="1"/>
</dbReference>
<dbReference type="PANTHER" id="PTHR30293">
    <property type="entry name" value="TRANSCRIPTIONAL REGULATORY PROTEIN NAC-RELATED"/>
    <property type="match status" value="1"/>
</dbReference>
<gene>
    <name evidence="7" type="ORF">LT40_11790</name>
</gene>
<dbReference type="SUPFAM" id="SSF46785">
    <property type="entry name" value="Winged helix' DNA-binding domain"/>
    <property type="match status" value="1"/>
</dbReference>
<keyword evidence="3" id="KW-0238">DNA-binding</keyword>
<dbReference type="HOGENOM" id="CLU_039613_6_5_6"/>
<dbReference type="PROSITE" id="PS50931">
    <property type="entry name" value="HTH_LYSR"/>
    <property type="match status" value="1"/>
</dbReference>
<dbReference type="eggNOG" id="COG0583">
    <property type="taxonomic scope" value="Bacteria"/>
</dbReference>
<dbReference type="OrthoDB" id="8479357at2"/>
<dbReference type="STRING" id="216142.LT40_11790"/>
<protein>
    <submittedName>
        <fullName evidence="7">LysR family transcriptional regulator</fullName>
    </submittedName>
</protein>
<dbReference type="InterPro" id="IPR036388">
    <property type="entry name" value="WH-like_DNA-bd_sf"/>
</dbReference>
<dbReference type="Pfam" id="PF03466">
    <property type="entry name" value="LysR_substrate"/>
    <property type="match status" value="1"/>
</dbReference>
<dbReference type="EMBL" id="CP009533">
    <property type="protein sequence ID" value="AIS18032.1"/>
    <property type="molecule type" value="Genomic_DNA"/>
</dbReference>
<dbReference type="GO" id="GO:2000142">
    <property type="term" value="P:regulation of DNA-templated transcription initiation"/>
    <property type="evidence" value="ECO:0007669"/>
    <property type="project" value="TreeGrafter"/>
</dbReference>
<evidence type="ECO:0000256" key="3">
    <source>
        <dbReference type="ARBA" id="ARBA00023125"/>
    </source>
</evidence>
<dbReference type="RefSeq" id="WP_043190183.1">
    <property type="nucleotide sequence ID" value="NZ_CP009533.1"/>
</dbReference>
<evidence type="ECO:0000313" key="7">
    <source>
        <dbReference type="EMBL" id="AIS18032.1"/>
    </source>
</evidence>
<dbReference type="Gene3D" id="1.10.10.10">
    <property type="entry name" value="Winged helix-like DNA-binding domain superfamily/Winged helix DNA-binding domain"/>
    <property type="match status" value="1"/>
</dbReference>
<dbReference type="Gene3D" id="3.40.190.290">
    <property type="match status" value="1"/>
</dbReference>
<dbReference type="SUPFAM" id="SSF53850">
    <property type="entry name" value="Periplasmic binding protein-like II"/>
    <property type="match status" value="1"/>
</dbReference>
<sequence>MDVVQLKTLIHVAELGSLSKAADRLHIAQPALSRQIRLLEKELGVYLFERHGRGMIITAAGSEVLQHATRIMAELAAIRTSVAGEHLSFRGSVAIGTTPTIAEIVTVRLVKRIREANPDLSIRFSSAFSGYLMDWLQRGELELAISYDLAPLHTLRIVPVMMENLVLVGPPAAGLSMHTPVRFSTLAPEQMILPSPRHGLRKIMDQCAAEAGFTICASVEADSLGAMIELVRHDFGFTALPLASIYGHLQNGTLCAAPLVDPTPMRKLVMVSPADRQVSPAARHVSETFVELASQLVAQGIWTGHML</sequence>
<dbReference type="KEGG" id="prh:LT40_11790"/>
<dbReference type="GO" id="GO:0003700">
    <property type="term" value="F:DNA-binding transcription factor activity"/>
    <property type="evidence" value="ECO:0007669"/>
    <property type="project" value="InterPro"/>
</dbReference>
<proteinExistence type="inferred from homology"/>
<keyword evidence="5" id="KW-0804">Transcription</keyword>
<comment type="similarity">
    <text evidence="1">Belongs to the LysR transcriptional regulatory family.</text>
</comment>
<evidence type="ECO:0000256" key="2">
    <source>
        <dbReference type="ARBA" id="ARBA00023015"/>
    </source>
</evidence>
<organism evidence="7 8">
    <name type="scientific">Pseudomonas rhizosphaerae</name>
    <dbReference type="NCBI Taxonomy" id="216142"/>
    <lineage>
        <taxon>Bacteria</taxon>
        <taxon>Pseudomonadati</taxon>
        <taxon>Pseudomonadota</taxon>
        <taxon>Gammaproteobacteria</taxon>
        <taxon>Pseudomonadales</taxon>
        <taxon>Pseudomonadaceae</taxon>
        <taxon>Pseudomonas</taxon>
    </lineage>
</organism>
<dbReference type="InterPro" id="IPR005119">
    <property type="entry name" value="LysR_subst-bd"/>
</dbReference>
<dbReference type="InterPro" id="IPR036390">
    <property type="entry name" value="WH_DNA-bd_sf"/>
</dbReference>
<evidence type="ECO:0000256" key="5">
    <source>
        <dbReference type="ARBA" id="ARBA00023163"/>
    </source>
</evidence>
<dbReference type="Pfam" id="PF00126">
    <property type="entry name" value="HTH_1"/>
    <property type="match status" value="1"/>
</dbReference>
<keyword evidence="2" id="KW-0805">Transcription regulation</keyword>
<keyword evidence="4" id="KW-0010">Activator</keyword>
<evidence type="ECO:0000256" key="4">
    <source>
        <dbReference type="ARBA" id="ARBA00023159"/>
    </source>
</evidence>
<dbReference type="PRINTS" id="PR00039">
    <property type="entry name" value="HTHLYSR"/>
</dbReference>
<dbReference type="Proteomes" id="UP000029499">
    <property type="component" value="Chromosome"/>
</dbReference>
<dbReference type="AlphaFoldDB" id="A0A089YUG2"/>